<dbReference type="GO" id="GO:0004888">
    <property type="term" value="F:transmembrane signaling receptor activity"/>
    <property type="evidence" value="ECO:0007669"/>
    <property type="project" value="InterPro"/>
</dbReference>
<accession>A0A212R1W0</accession>
<evidence type="ECO:0000256" key="4">
    <source>
        <dbReference type="SAM" id="Phobius"/>
    </source>
</evidence>
<dbReference type="SMART" id="SM00304">
    <property type="entry name" value="HAMP"/>
    <property type="match status" value="2"/>
</dbReference>
<keyword evidence="4" id="KW-1133">Transmembrane helix</keyword>
<evidence type="ECO:0000313" key="8">
    <source>
        <dbReference type="Proteomes" id="UP000198418"/>
    </source>
</evidence>
<dbReference type="SUPFAM" id="SSF58104">
    <property type="entry name" value="Methyl-accepting chemotaxis protein (MCP) signaling domain"/>
    <property type="match status" value="1"/>
</dbReference>
<protein>
    <submittedName>
        <fullName evidence="7">Methyl-accepting chemotaxis protein</fullName>
    </submittedName>
</protein>
<sequence>MTVKGRILILVLMLGLAVGASAGLGVYALQKQSAYADELDALAQRAFHAEQINGSIAAVTGSNRGAIIARTPAERDDYRKEMGRNIKALEASVADWSRLIPPEETAKFDAFRAEAGNFIRQRLALQDLAAQSGAEEGMNALKAPEVREQRLALQKTLSDNVDAVTRQLAILRAEKQHFSQMTTVVLIASSVAMLIVGVAAALWFGAAKIAHPLKQVTNVLQSMAIGNLSVEVPGNVMGGEIGDLWETTRRFQHKLREAEDLRVLQARADDERAAHRQQVIAEIVHEFQSSVSGVIADVAHAAGELRSCSETMTRSADETSSQIAEVAAASDHTSSHVRTVADATGQLSASVGEIGRGAADSARMAGQAEANASDTSAKVRRLAESANRIGAIVDLIATIAEQTNLLALNATIEAARAGEAGKGFAVVAQEVKTLAGQTAKATSEITQQVRDIQDSTGDSVQAIEAINALIHDLNGCCGSISSAVQQQGVASQNIASSVTAAARGADTVSHAIATVAEHARQSRDASASVRNAAKTLSLRNEELNGALDKFLKTVLAA</sequence>
<dbReference type="InterPro" id="IPR004089">
    <property type="entry name" value="MCPsignal_dom"/>
</dbReference>
<proteinExistence type="inferred from homology"/>
<dbReference type="PANTHER" id="PTHR32089">
    <property type="entry name" value="METHYL-ACCEPTING CHEMOTAXIS PROTEIN MCPB"/>
    <property type="match status" value="1"/>
</dbReference>
<dbReference type="InterPro" id="IPR003660">
    <property type="entry name" value="HAMP_dom"/>
</dbReference>
<evidence type="ECO:0000256" key="2">
    <source>
        <dbReference type="ARBA" id="ARBA00029447"/>
    </source>
</evidence>
<dbReference type="PROSITE" id="PS50885">
    <property type="entry name" value="HAMP"/>
    <property type="match status" value="1"/>
</dbReference>
<keyword evidence="4" id="KW-0472">Membrane</keyword>
<feature type="transmembrane region" description="Helical" evidence="4">
    <location>
        <begin position="184"/>
        <end position="204"/>
    </location>
</feature>
<dbReference type="GO" id="GO:0007165">
    <property type="term" value="P:signal transduction"/>
    <property type="evidence" value="ECO:0007669"/>
    <property type="project" value="UniProtKB-KW"/>
</dbReference>
<gene>
    <name evidence="7" type="ORF">SAMN06265338_102365</name>
</gene>
<dbReference type="GO" id="GO:0006935">
    <property type="term" value="P:chemotaxis"/>
    <property type="evidence" value="ECO:0007669"/>
    <property type="project" value="InterPro"/>
</dbReference>
<dbReference type="Gene3D" id="1.10.287.950">
    <property type="entry name" value="Methyl-accepting chemotaxis protein"/>
    <property type="match status" value="1"/>
</dbReference>
<keyword evidence="1 3" id="KW-0807">Transducer</keyword>
<dbReference type="AlphaFoldDB" id="A0A212R1W0"/>
<evidence type="ECO:0000256" key="3">
    <source>
        <dbReference type="PROSITE-ProRule" id="PRU00284"/>
    </source>
</evidence>
<dbReference type="Proteomes" id="UP000198418">
    <property type="component" value="Unassembled WGS sequence"/>
</dbReference>
<dbReference type="PROSITE" id="PS50111">
    <property type="entry name" value="CHEMOTAXIS_TRANSDUC_2"/>
    <property type="match status" value="1"/>
</dbReference>
<dbReference type="Pfam" id="PF00015">
    <property type="entry name" value="MCPsignal"/>
    <property type="match status" value="1"/>
</dbReference>
<keyword evidence="8" id="KW-1185">Reference proteome</keyword>
<dbReference type="SMART" id="SM00283">
    <property type="entry name" value="MA"/>
    <property type="match status" value="1"/>
</dbReference>
<evidence type="ECO:0000256" key="1">
    <source>
        <dbReference type="ARBA" id="ARBA00023224"/>
    </source>
</evidence>
<organism evidence="7 8">
    <name type="scientific">Rhodoblastus acidophilus</name>
    <name type="common">Rhodopseudomonas acidophila</name>
    <dbReference type="NCBI Taxonomy" id="1074"/>
    <lineage>
        <taxon>Bacteria</taxon>
        <taxon>Pseudomonadati</taxon>
        <taxon>Pseudomonadota</taxon>
        <taxon>Alphaproteobacteria</taxon>
        <taxon>Hyphomicrobiales</taxon>
        <taxon>Rhodoblastaceae</taxon>
        <taxon>Rhodoblastus</taxon>
    </lineage>
</organism>
<dbReference type="Gene3D" id="6.10.340.10">
    <property type="match status" value="1"/>
</dbReference>
<dbReference type="PRINTS" id="PR00260">
    <property type="entry name" value="CHEMTRNSDUCR"/>
</dbReference>
<reference evidence="8" key="1">
    <citation type="submission" date="2017-06" db="EMBL/GenBank/DDBJ databases">
        <authorList>
            <person name="Varghese N."/>
            <person name="Submissions S."/>
        </authorList>
    </citation>
    <scope>NUCLEOTIDE SEQUENCE [LARGE SCALE GENOMIC DNA]</scope>
    <source>
        <strain evidence="8">DSM 137</strain>
    </source>
</reference>
<dbReference type="SUPFAM" id="SSF158472">
    <property type="entry name" value="HAMP domain-like"/>
    <property type="match status" value="1"/>
</dbReference>
<feature type="domain" description="HAMP" evidence="6">
    <location>
        <begin position="207"/>
        <end position="260"/>
    </location>
</feature>
<evidence type="ECO:0000313" key="7">
    <source>
        <dbReference type="EMBL" id="SNB65985.1"/>
    </source>
</evidence>
<dbReference type="InterPro" id="IPR004090">
    <property type="entry name" value="Chemotax_Me-accpt_rcpt"/>
</dbReference>
<evidence type="ECO:0000259" key="6">
    <source>
        <dbReference type="PROSITE" id="PS50885"/>
    </source>
</evidence>
<name>A0A212R1W0_RHOAC</name>
<dbReference type="PANTHER" id="PTHR32089:SF112">
    <property type="entry name" value="LYSOZYME-LIKE PROTEIN-RELATED"/>
    <property type="match status" value="1"/>
</dbReference>
<evidence type="ECO:0000259" key="5">
    <source>
        <dbReference type="PROSITE" id="PS50111"/>
    </source>
</evidence>
<dbReference type="GO" id="GO:0016020">
    <property type="term" value="C:membrane"/>
    <property type="evidence" value="ECO:0007669"/>
    <property type="project" value="InterPro"/>
</dbReference>
<dbReference type="RefSeq" id="WP_088519873.1">
    <property type="nucleotide sequence ID" value="NZ_FYDG01000002.1"/>
</dbReference>
<keyword evidence="4" id="KW-0812">Transmembrane</keyword>
<comment type="similarity">
    <text evidence="2">Belongs to the methyl-accepting chemotaxis (MCP) protein family.</text>
</comment>
<dbReference type="EMBL" id="FYDG01000002">
    <property type="protein sequence ID" value="SNB65985.1"/>
    <property type="molecule type" value="Genomic_DNA"/>
</dbReference>
<feature type="domain" description="Methyl-accepting transducer" evidence="5">
    <location>
        <begin position="294"/>
        <end position="533"/>
    </location>
</feature>